<gene>
    <name evidence="5" type="ORF">PSYICH_LOCUS5770</name>
</gene>
<feature type="compositionally biased region" description="Basic and acidic residues" evidence="3">
    <location>
        <begin position="57"/>
        <end position="75"/>
    </location>
</feature>
<keyword evidence="4" id="KW-0732">Signal</keyword>
<evidence type="ECO:0000256" key="4">
    <source>
        <dbReference type="SAM" id="SignalP"/>
    </source>
</evidence>
<dbReference type="InterPro" id="IPR051217">
    <property type="entry name" value="Insect_Cuticle_Struc_Prot"/>
</dbReference>
<sequence>MISQLSIICMAITICQAGIIQYPQYPANSHSAIDYYAYPKYKFNYGVKDPYTGDNKSQYEERDGDKVRGSYQVHDPDGTIRTVTYTADDHNGFIAHVNKAGYQKHPSTYLTQKGGLSEYGHY</sequence>
<keyword evidence="1 2" id="KW-0193">Cuticle</keyword>
<feature type="signal peptide" evidence="4">
    <location>
        <begin position="1"/>
        <end position="17"/>
    </location>
</feature>
<dbReference type="InterPro" id="IPR031311">
    <property type="entry name" value="CHIT_BIND_RR_consensus"/>
</dbReference>
<proteinExistence type="predicted"/>
<dbReference type="GO" id="GO:0005615">
    <property type="term" value="C:extracellular space"/>
    <property type="evidence" value="ECO:0007669"/>
    <property type="project" value="TreeGrafter"/>
</dbReference>
<dbReference type="PROSITE" id="PS00233">
    <property type="entry name" value="CHIT_BIND_RR_1"/>
    <property type="match status" value="1"/>
</dbReference>
<dbReference type="OrthoDB" id="6348134at2759"/>
<feature type="chain" id="PRO_5040464733" description="Cuticle protein 19" evidence="4">
    <location>
        <begin position="18"/>
        <end position="122"/>
    </location>
</feature>
<evidence type="ECO:0000256" key="1">
    <source>
        <dbReference type="ARBA" id="ARBA00022460"/>
    </source>
</evidence>
<evidence type="ECO:0000313" key="6">
    <source>
        <dbReference type="Proteomes" id="UP001153636"/>
    </source>
</evidence>
<dbReference type="PRINTS" id="PR00947">
    <property type="entry name" value="CUTICLE"/>
</dbReference>
<protein>
    <recommendedName>
        <fullName evidence="7">Cuticle protein 19</fullName>
    </recommendedName>
</protein>
<evidence type="ECO:0000256" key="2">
    <source>
        <dbReference type="PROSITE-ProRule" id="PRU00497"/>
    </source>
</evidence>
<evidence type="ECO:0008006" key="7">
    <source>
        <dbReference type="Google" id="ProtNLM"/>
    </source>
</evidence>
<organism evidence="5 6">
    <name type="scientific">Psylliodes chrysocephalus</name>
    <dbReference type="NCBI Taxonomy" id="3402493"/>
    <lineage>
        <taxon>Eukaryota</taxon>
        <taxon>Metazoa</taxon>
        <taxon>Ecdysozoa</taxon>
        <taxon>Arthropoda</taxon>
        <taxon>Hexapoda</taxon>
        <taxon>Insecta</taxon>
        <taxon>Pterygota</taxon>
        <taxon>Neoptera</taxon>
        <taxon>Endopterygota</taxon>
        <taxon>Coleoptera</taxon>
        <taxon>Polyphaga</taxon>
        <taxon>Cucujiformia</taxon>
        <taxon>Chrysomeloidea</taxon>
        <taxon>Chrysomelidae</taxon>
        <taxon>Galerucinae</taxon>
        <taxon>Alticini</taxon>
        <taxon>Psylliodes</taxon>
    </lineage>
</organism>
<dbReference type="PANTHER" id="PTHR12236">
    <property type="entry name" value="STRUCTURAL CONTITUENT OF CUTICLE"/>
    <property type="match status" value="1"/>
</dbReference>
<keyword evidence="6" id="KW-1185">Reference proteome</keyword>
<dbReference type="PANTHER" id="PTHR12236:SF76">
    <property type="entry name" value="ADULT-SPECIFIC CUTICULAR PROTEIN ACP-20-LIKE PROTEIN"/>
    <property type="match status" value="1"/>
</dbReference>
<dbReference type="Proteomes" id="UP001153636">
    <property type="component" value="Chromosome 18"/>
</dbReference>
<evidence type="ECO:0000256" key="3">
    <source>
        <dbReference type="SAM" id="MobiDB-lite"/>
    </source>
</evidence>
<feature type="region of interest" description="Disordered" evidence="3">
    <location>
        <begin position="50"/>
        <end position="75"/>
    </location>
</feature>
<name>A0A9P0CRP5_9CUCU</name>
<reference evidence="5" key="1">
    <citation type="submission" date="2022-01" db="EMBL/GenBank/DDBJ databases">
        <authorList>
            <person name="King R."/>
        </authorList>
    </citation>
    <scope>NUCLEOTIDE SEQUENCE</scope>
</reference>
<dbReference type="PROSITE" id="PS51155">
    <property type="entry name" value="CHIT_BIND_RR_2"/>
    <property type="match status" value="1"/>
</dbReference>
<dbReference type="InterPro" id="IPR000618">
    <property type="entry name" value="Insect_cuticle"/>
</dbReference>
<accession>A0A9P0CRP5</accession>
<dbReference type="AlphaFoldDB" id="A0A9P0CRP5"/>
<dbReference type="GO" id="GO:0031012">
    <property type="term" value="C:extracellular matrix"/>
    <property type="evidence" value="ECO:0007669"/>
    <property type="project" value="TreeGrafter"/>
</dbReference>
<dbReference type="Pfam" id="PF00379">
    <property type="entry name" value="Chitin_bind_4"/>
    <property type="match status" value="1"/>
</dbReference>
<evidence type="ECO:0000313" key="5">
    <source>
        <dbReference type="EMBL" id="CAH1104983.1"/>
    </source>
</evidence>
<dbReference type="EMBL" id="OV651830">
    <property type="protein sequence ID" value="CAH1104983.1"/>
    <property type="molecule type" value="Genomic_DNA"/>
</dbReference>
<dbReference type="GO" id="GO:0042302">
    <property type="term" value="F:structural constituent of cuticle"/>
    <property type="evidence" value="ECO:0007669"/>
    <property type="project" value="UniProtKB-UniRule"/>
</dbReference>